<evidence type="ECO:0000256" key="1">
    <source>
        <dbReference type="SAM" id="Phobius"/>
    </source>
</evidence>
<name>A0A0P1B6E3_PLAHL</name>
<dbReference type="AlphaFoldDB" id="A0A0P1B6E3"/>
<keyword evidence="1" id="KW-0472">Membrane</keyword>
<evidence type="ECO:0000313" key="3">
    <source>
        <dbReference type="Proteomes" id="UP000054928"/>
    </source>
</evidence>
<protein>
    <submittedName>
        <fullName evidence="2">Uncharacterized protein</fullName>
    </submittedName>
</protein>
<proteinExistence type="predicted"/>
<accession>A0A0P1B6E3</accession>
<dbReference type="Proteomes" id="UP000054928">
    <property type="component" value="Unassembled WGS sequence"/>
</dbReference>
<dbReference type="EMBL" id="CCYD01003105">
    <property type="protein sequence ID" value="CEG50366.1"/>
    <property type="molecule type" value="Genomic_DNA"/>
</dbReference>
<feature type="transmembrane region" description="Helical" evidence="1">
    <location>
        <begin position="13"/>
        <end position="33"/>
    </location>
</feature>
<organism evidence="2 3">
    <name type="scientific">Plasmopara halstedii</name>
    <name type="common">Downy mildew of sunflower</name>
    <dbReference type="NCBI Taxonomy" id="4781"/>
    <lineage>
        <taxon>Eukaryota</taxon>
        <taxon>Sar</taxon>
        <taxon>Stramenopiles</taxon>
        <taxon>Oomycota</taxon>
        <taxon>Peronosporomycetes</taxon>
        <taxon>Peronosporales</taxon>
        <taxon>Peronosporaceae</taxon>
        <taxon>Plasmopara</taxon>
    </lineage>
</organism>
<sequence>MAPFCPQPMGLSLFAKTMILLIMAGNVSFAMVVRQHQPRADGKLLSKKSKEAKDEEILQTRKKRLEPRDRSCKFHRRQGVQHVLWSQEEKSALETDIDMRFSASSNEHPLLSLFHTSPRAEKKESGPEADVILLFGVVGEVSTWKYVQSDQLSLDQTHMTKGPKPFLDTESQRI</sequence>
<reference evidence="3" key="1">
    <citation type="submission" date="2014-09" db="EMBL/GenBank/DDBJ databases">
        <authorList>
            <person name="Sharma Rahul"/>
            <person name="Thines Marco"/>
        </authorList>
    </citation>
    <scope>NUCLEOTIDE SEQUENCE [LARGE SCALE GENOMIC DNA]</scope>
</reference>
<evidence type="ECO:0000313" key="2">
    <source>
        <dbReference type="EMBL" id="CEG50366.1"/>
    </source>
</evidence>
<keyword evidence="3" id="KW-1185">Reference proteome</keyword>
<dbReference type="RefSeq" id="XP_024586735.1">
    <property type="nucleotide sequence ID" value="XM_024721658.1"/>
</dbReference>
<keyword evidence="1" id="KW-1133">Transmembrane helix</keyword>
<keyword evidence="1" id="KW-0812">Transmembrane</keyword>
<dbReference type="GeneID" id="36403135"/>